<comment type="subunit">
    <text evidence="4">Interacts with GDP-bound and nucleotide-free forms of RAB11A.</text>
</comment>
<feature type="coiled-coil region" evidence="5">
    <location>
        <begin position="150"/>
        <end position="233"/>
    </location>
</feature>
<comment type="similarity">
    <text evidence="1 4">Belongs to the SH3BP5 family.</text>
</comment>
<evidence type="ECO:0000313" key="7">
    <source>
        <dbReference type="Ensembl" id="ENSAMXP00000030118.1"/>
    </source>
</evidence>
<feature type="region of interest" description="Disordered" evidence="6">
    <location>
        <begin position="327"/>
        <end position="370"/>
    </location>
</feature>
<keyword evidence="8" id="KW-1185">Reference proteome</keyword>
<sequence length="370" mass="43462">MTCWIIDFWSNLWKMYVFLYIEIHFTDKVTIKIKCFFQVLYSPYYYFYYYYYYFYSLPFRRQDSRYRILTDSARKLNAQGSQLGDCIQKAWPYYEALREAEKVQENTQKAAQRYERAVSVHTAARKMENLAEQCLLADRNTMDPTWQEMLNHATAKVNEAEEERLRSESEHKCLTQRCQEAKTRVQNLHKAFMRVILKSKPYFELKAQFNDILEEHKSKVVQLKERVAKEKTHFLVTLRNLEQISEQIHAQTERIRPARKRNRAHGGRSSSVGAESEGVIKAGTYGGLRQWSEKHREQGWGQREQVERAGLDSMSVISLQNIASDLEKCDSVEGERDGGRKGVKRSGERGGKHSQTGKGSRKRHHRSVSF</sequence>
<dbReference type="AlphaFoldDB" id="A0A3B1IJI7"/>
<evidence type="ECO:0000313" key="8">
    <source>
        <dbReference type="Proteomes" id="UP000018467"/>
    </source>
</evidence>
<dbReference type="InParanoid" id="A0A3B1IJI7"/>
<name>A0A3B1IJI7_ASTMX</name>
<keyword evidence="4" id="KW-0963">Cytoplasm</keyword>
<dbReference type="GeneTree" id="ENSGT00390000018500"/>
<dbReference type="PANTHER" id="PTHR19423:SF8">
    <property type="entry name" value="SH3 DOMAIN-BINDING PROTEIN 5-LIKE"/>
    <property type="match status" value="1"/>
</dbReference>
<evidence type="ECO:0000256" key="2">
    <source>
        <dbReference type="ARBA" id="ARBA00022658"/>
    </source>
</evidence>
<keyword evidence="2 4" id="KW-0344">Guanine-nucleotide releasing factor</keyword>
<proteinExistence type="inferred from homology"/>
<dbReference type="Pfam" id="PF05276">
    <property type="entry name" value="SH3BP5"/>
    <property type="match status" value="1"/>
</dbReference>
<protein>
    <recommendedName>
        <fullName evidence="4">SH3 domain-binding protein 5</fullName>
        <shortName evidence="4">SH3BP-5</shortName>
    </recommendedName>
</protein>
<feature type="compositionally biased region" description="Basic and acidic residues" evidence="6">
    <location>
        <begin position="327"/>
        <end position="351"/>
    </location>
</feature>
<evidence type="ECO:0000256" key="6">
    <source>
        <dbReference type="SAM" id="MobiDB-lite"/>
    </source>
</evidence>
<evidence type="ECO:0000256" key="4">
    <source>
        <dbReference type="RuleBase" id="RU369054"/>
    </source>
</evidence>
<feature type="compositionally biased region" description="Basic residues" evidence="6">
    <location>
        <begin position="359"/>
        <end position="370"/>
    </location>
</feature>
<dbReference type="GO" id="GO:0005085">
    <property type="term" value="F:guanyl-nucleotide exchange factor activity"/>
    <property type="evidence" value="ECO:0007669"/>
    <property type="project" value="UniProtKB-UniRule"/>
</dbReference>
<accession>A0A3B1IJI7</accession>
<dbReference type="PANTHER" id="PTHR19423">
    <property type="entry name" value="SH3 DOMAIN-BINDING PROTEIN 5"/>
    <property type="match status" value="1"/>
</dbReference>
<evidence type="ECO:0000256" key="1">
    <source>
        <dbReference type="ARBA" id="ARBA00007796"/>
    </source>
</evidence>
<feature type="compositionally biased region" description="Basic residues" evidence="6">
    <location>
        <begin position="257"/>
        <end position="266"/>
    </location>
</feature>
<dbReference type="STRING" id="7994.ENSAMXP00000030118"/>
<keyword evidence="3 4" id="KW-0175">Coiled coil</keyword>
<feature type="region of interest" description="Disordered" evidence="6">
    <location>
        <begin position="248"/>
        <end position="278"/>
    </location>
</feature>
<comment type="subcellular location">
    <subcellularLocation>
        <location evidence="4">Cytoplasm</location>
    </subcellularLocation>
    <text evidence="4">Colocalizes with RAB11A on cytoplasmic vesicle membranes.</text>
</comment>
<reference evidence="7" key="4">
    <citation type="submission" date="2025-09" db="UniProtKB">
        <authorList>
            <consortium name="Ensembl"/>
        </authorList>
    </citation>
    <scope>IDENTIFICATION</scope>
</reference>
<dbReference type="InterPro" id="IPR007940">
    <property type="entry name" value="SH3BP5"/>
</dbReference>
<reference evidence="8" key="2">
    <citation type="journal article" date="2014" name="Nat. Commun.">
        <title>The cavefish genome reveals candidate genes for eye loss.</title>
        <authorList>
            <person name="McGaugh S.E."/>
            <person name="Gross J.B."/>
            <person name="Aken B."/>
            <person name="Blin M."/>
            <person name="Borowsky R."/>
            <person name="Chalopin D."/>
            <person name="Hinaux H."/>
            <person name="Jeffery W.R."/>
            <person name="Keene A."/>
            <person name="Ma L."/>
            <person name="Minx P."/>
            <person name="Murphy D."/>
            <person name="O'Quin K.E."/>
            <person name="Retaux S."/>
            <person name="Rohner N."/>
            <person name="Searle S.M."/>
            <person name="Stahl B.A."/>
            <person name="Tabin C."/>
            <person name="Volff J.N."/>
            <person name="Yoshizawa M."/>
            <person name="Warren W.C."/>
        </authorList>
    </citation>
    <scope>NUCLEOTIDE SEQUENCE [LARGE SCALE GENOMIC DNA]</scope>
    <source>
        <strain evidence="8">female</strain>
    </source>
</reference>
<comment type="function">
    <text evidence="4">Functions as guanine nucleotide exchange factor (GEF) for RAB11A.</text>
</comment>
<reference evidence="8" key="1">
    <citation type="submission" date="2013-03" db="EMBL/GenBank/DDBJ databases">
        <authorList>
            <person name="Jeffery W."/>
            <person name="Warren W."/>
            <person name="Wilson R.K."/>
        </authorList>
    </citation>
    <scope>NUCLEOTIDE SEQUENCE</scope>
    <source>
        <strain evidence="8">female</strain>
    </source>
</reference>
<dbReference type="Proteomes" id="UP000018467">
    <property type="component" value="Unassembled WGS sequence"/>
</dbReference>
<dbReference type="GO" id="GO:0017124">
    <property type="term" value="F:SH3 domain binding"/>
    <property type="evidence" value="ECO:0007669"/>
    <property type="project" value="UniProtKB-UniRule"/>
</dbReference>
<evidence type="ECO:0000256" key="3">
    <source>
        <dbReference type="ARBA" id="ARBA00023054"/>
    </source>
</evidence>
<organism evidence="7 8">
    <name type="scientific">Astyanax mexicanus</name>
    <name type="common">Blind cave fish</name>
    <name type="synonym">Astyanax fasciatus mexicanus</name>
    <dbReference type="NCBI Taxonomy" id="7994"/>
    <lineage>
        <taxon>Eukaryota</taxon>
        <taxon>Metazoa</taxon>
        <taxon>Chordata</taxon>
        <taxon>Craniata</taxon>
        <taxon>Vertebrata</taxon>
        <taxon>Euteleostomi</taxon>
        <taxon>Actinopterygii</taxon>
        <taxon>Neopterygii</taxon>
        <taxon>Teleostei</taxon>
        <taxon>Ostariophysi</taxon>
        <taxon>Characiformes</taxon>
        <taxon>Characoidei</taxon>
        <taxon>Acestrorhamphidae</taxon>
        <taxon>Acestrorhamphinae</taxon>
        <taxon>Astyanax</taxon>
    </lineage>
</organism>
<dbReference type="GO" id="GO:0035556">
    <property type="term" value="P:intracellular signal transduction"/>
    <property type="evidence" value="ECO:0007669"/>
    <property type="project" value="UniProtKB-UniRule"/>
</dbReference>
<reference evidence="7" key="3">
    <citation type="submission" date="2025-08" db="UniProtKB">
        <authorList>
            <consortium name="Ensembl"/>
        </authorList>
    </citation>
    <scope>IDENTIFICATION</scope>
</reference>
<dbReference type="Ensembl" id="ENSAMXT00000052363.1">
    <property type="protein sequence ID" value="ENSAMXP00000030118.1"/>
    <property type="gene ID" value="ENSAMXG00000042052.1"/>
</dbReference>
<evidence type="ECO:0000256" key="5">
    <source>
        <dbReference type="SAM" id="Coils"/>
    </source>
</evidence>
<dbReference type="GO" id="GO:0004860">
    <property type="term" value="F:protein kinase inhibitor activity"/>
    <property type="evidence" value="ECO:0007669"/>
    <property type="project" value="TreeGrafter"/>
</dbReference>
<comment type="domain">
    <text evidence="4">The N-terminal half of the protein mediates interaction with RAB11A and functions as guanine nucleotide exchange factor. Four long alpha-helices (interrupted by a central kink) assemble into coiled coils, giving rise to a 'V' shape.</text>
</comment>
<dbReference type="GO" id="GO:0005737">
    <property type="term" value="C:cytoplasm"/>
    <property type="evidence" value="ECO:0007669"/>
    <property type="project" value="UniProtKB-SubCell"/>
</dbReference>